<evidence type="ECO:0000259" key="1">
    <source>
        <dbReference type="Pfam" id="PF08924"/>
    </source>
</evidence>
<comment type="caution">
    <text evidence="2">The sequence shown here is derived from an EMBL/GenBank/DDBJ whole genome shotgun (WGS) entry which is preliminary data.</text>
</comment>
<name>A0A231HD02_9NOCA</name>
<feature type="domain" description="Rv2525c-like glycoside hydrolase-like" evidence="1">
    <location>
        <begin position="15"/>
        <end position="176"/>
    </location>
</feature>
<dbReference type="EC" id="3.2.1.17" evidence="2"/>
<organism evidence="2 3">
    <name type="scientific">Nocardia cerradoensis</name>
    <dbReference type="NCBI Taxonomy" id="85688"/>
    <lineage>
        <taxon>Bacteria</taxon>
        <taxon>Bacillati</taxon>
        <taxon>Actinomycetota</taxon>
        <taxon>Actinomycetes</taxon>
        <taxon>Mycobacteriales</taxon>
        <taxon>Nocardiaceae</taxon>
        <taxon>Nocardia</taxon>
    </lineage>
</organism>
<reference evidence="2 3" key="1">
    <citation type="submission" date="2017-07" db="EMBL/GenBank/DDBJ databases">
        <title>First draft Genome Sequence of Nocardia cerradoensis isolated from human infection.</title>
        <authorList>
            <person name="Carrasco G."/>
        </authorList>
    </citation>
    <scope>NUCLEOTIDE SEQUENCE [LARGE SCALE GENOMIC DNA]</scope>
    <source>
        <strain evidence="2 3">CNM20130759</strain>
    </source>
</reference>
<proteinExistence type="predicted"/>
<accession>A0A231HD02</accession>
<dbReference type="InterPro" id="IPR015020">
    <property type="entry name" value="Rv2525c-like_Glyco_Hydro-like"/>
</dbReference>
<dbReference type="InterPro" id="IPR017853">
    <property type="entry name" value="GH"/>
</dbReference>
<keyword evidence="3" id="KW-1185">Reference proteome</keyword>
<evidence type="ECO:0000313" key="2">
    <source>
        <dbReference type="EMBL" id="OXR46682.1"/>
    </source>
</evidence>
<dbReference type="AlphaFoldDB" id="A0A231HD02"/>
<dbReference type="EMBL" id="NGAF01000002">
    <property type="protein sequence ID" value="OXR46682.1"/>
    <property type="molecule type" value="Genomic_DNA"/>
</dbReference>
<keyword evidence="2" id="KW-0378">Hydrolase</keyword>
<evidence type="ECO:0000313" key="3">
    <source>
        <dbReference type="Proteomes" id="UP000215506"/>
    </source>
</evidence>
<sequence length="275" mass="29619">MRLGLDYAGGRPDPQAIRAAGYDFVVRYLSDGGPGLPGKLLTPDEADGLRRAGVDIVANWETTANRMLGGFPAGQYDATLALAQAQACGMPTGRPIYFSADWDAAEDEQGPIDDYLRGAASVLGAENVGIYGGYWPASRALNDQTAQWEWQTDAWSGGNTDDRRKMHQRIEQVWVDGVQCDVNEAVVDDFGQWSYIPAPNQEEDMADIDTVIGDIREQLCGQGAREQGYPGWVQLGQNPDGSNRDLVDAIAFALSEIAEIKAAVKPAATPPGVAQ</sequence>
<keyword evidence="2" id="KW-0326">Glycosidase</keyword>
<dbReference type="Pfam" id="PF08924">
    <property type="entry name" value="Rv2525c_GlyHyd-like"/>
    <property type="match status" value="1"/>
</dbReference>
<dbReference type="Gene3D" id="3.20.20.80">
    <property type="entry name" value="Glycosidases"/>
    <property type="match status" value="1"/>
</dbReference>
<dbReference type="SUPFAM" id="SSF51445">
    <property type="entry name" value="(Trans)glycosidases"/>
    <property type="match status" value="1"/>
</dbReference>
<dbReference type="RefSeq" id="WP_094024812.1">
    <property type="nucleotide sequence ID" value="NZ_NGAF01000002.1"/>
</dbReference>
<protein>
    <submittedName>
        <fullName evidence="2">Putative peptidoglycan hydrolase</fullName>
        <ecNumber evidence="2">3.2.1.17</ecNumber>
    </submittedName>
</protein>
<gene>
    <name evidence="2" type="ORF">B7C42_01657</name>
</gene>
<dbReference type="Proteomes" id="UP000215506">
    <property type="component" value="Unassembled WGS sequence"/>
</dbReference>
<dbReference type="GO" id="GO:0003796">
    <property type="term" value="F:lysozyme activity"/>
    <property type="evidence" value="ECO:0007669"/>
    <property type="project" value="UniProtKB-EC"/>
</dbReference>